<feature type="transmembrane region" description="Helical" evidence="1">
    <location>
        <begin position="12"/>
        <end position="32"/>
    </location>
</feature>
<feature type="transmembrane region" description="Helical" evidence="1">
    <location>
        <begin position="537"/>
        <end position="553"/>
    </location>
</feature>
<dbReference type="Proteomes" id="UP000190897">
    <property type="component" value="Unassembled WGS sequence"/>
</dbReference>
<keyword evidence="1" id="KW-1133">Transmembrane helix</keyword>
<dbReference type="EMBL" id="FUZA01000001">
    <property type="protein sequence ID" value="SKB46277.1"/>
    <property type="molecule type" value="Genomic_DNA"/>
</dbReference>
<evidence type="ECO:0000313" key="3">
    <source>
        <dbReference type="Proteomes" id="UP000190897"/>
    </source>
</evidence>
<dbReference type="OrthoDB" id="980086at2"/>
<dbReference type="STRING" id="651661.SAMN05660293_00321"/>
<organism evidence="2 3">
    <name type="scientific">Dyadobacter psychrophilus</name>
    <dbReference type="NCBI Taxonomy" id="651661"/>
    <lineage>
        <taxon>Bacteria</taxon>
        <taxon>Pseudomonadati</taxon>
        <taxon>Bacteroidota</taxon>
        <taxon>Cytophagia</taxon>
        <taxon>Cytophagales</taxon>
        <taxon>Spirosomataceae</taxon>
        <taxon>Dyadobacter</taxon>
    </lineage>
</organism>
<evidence type="ECO:0008006" key="4">
    <source>
        <dbReference type="Google" id="ProtNLM"/>
    </source>
</evidence>
<dbReference type="RefSeq" id="WP_082212920.1">
    <property type="nucleotide sequence ID" value="NZ_FUZA01000001.1"/>
</dbReference>
<evidence type="ECO:0000256" key="1">
    <source>
        <dbReference type="SAM" id="Phobius"/>
    </source>
</evidence>
<keyword evidence="3" id="KW-1185">Reference proteome</keyword>
<protein>
    <recommendedName>
        <fullName evidence="4">Aerotolerance regulator N-terminal domain-containing protein</fullName>
    </recommendedName>
</protein>
<reference evidence="3" key="1">
    <citation type="submission" date="2017-02" db="EMBL/GenBank/DDBJ databases">
        <authorList>
            <person name="Varghese N."/>
            <person name="Submissions S."/>
        </authorList>
    </citation>
    <scope>NUCLEOTIDE SEQUENCE [LARGE SCALE GENOMIC DNA]</scope>
    <source>
        <strain evidence="3">DSM 22270</strain>
    </source>
</reference>
<accession>A0A1T5BGS6</accession>
<name>A0A1T5BGS6_9BACT</name>
<dbReference type="AlphaFoldDB" id="A0A1T5BGS6"/>
<sequence>MQFDFNWSEPINLLILTLAIALLPLQLWLVLFRNNDNVFSSRHWIRLCLNVLLWLAVIAFIIQPYLLRDADSVTGLFVGKDVPAARANALRDSITGSKNAVVGDFKNAGFDTLILVGQDFQPEMFQAIMRAKTLPNQLQWIPYFAEDQLQSLHWRGVLRKGELQVVRGSVNSSRRQVLRIRYGNETLDSTVLETGFNQFKVQFPVFAQGRMAVELAMGENVKDTLRFFARPSEKLTFQFILDSPDFESRALANWLGKSGHSVIYATTLSKDIRSQQTINKAKEPDVIITDAGSAGNSLVRKGLANGKSILFVNLTDPVAEIKAINVALGTRLHVSRITAKETVSIKPGLTALPFRFVQSNRYLISHALPVAVEKTRGKVGVSLLNETFPLQLSGDSVSYQKVWDEVFSPVLPAVGNNVEVKAPLFTGVNAEIALNGFSTTPKFVKIGSDTLFTNVSSLNTKSAKARFKPTESGWVRSNDSLKIEMYVENEAVASDLHNTAGLTDFVKSYHTLQQQSESGPIVSYQNGKGTRRELSDWMWFALLMGCFLAVWIERKL</sequence>
<keyword evidence="1" id="KW-0472">Membrane</keyword>
<keyword evidence="1" id="KW-0812">Transmembrane</keyword>
<evidence type="ECO:0000313" key="2">
    <source>
        <dbReference type="EMBL" id="SKB46277.1"/>
    </source>
</evidence>
<gene>
    <name evidence="2" type="ORF">SAMN05660293_00321</name>
</gene>
<proteinExistence type="predicted"/>
<feature type="transmembrane region" description="Helical" evidence="1">
    <location>
        <begin position="44"/>
        <end position="66"/>
    </location>
</feature>